<keyword evidence="2 4" id="KW-0238">DNA-binding</keyword>
<dbReference type="Gene3D" id="1.10.357.10">
    <property type="entry name" value="Tetracycline Repressor, domain 2"/>
    <property type="match status" value="1"/>
</dbReference>
<gene>
    <name evidence="6" type="ORF">KSB_29760</name>
</gene>
<protein>
    <submittedName>
        <fullName evidence="6">TetR family transcriptional regulator</fullName>
    </submittedName>
</protein>
<evidence type="ECO:0000256" key="2">
    <source>
        <dbReference type="ARBA" id="ARBA00023125"/>
    </source>
</evidence>
<dbReference type="SUPFAM" id="SSF48498">
    <property type="entry name" value="Tetracyclin repressor-like, C-terminal domain"/>
    <property type="match status" value="1"/>
</dbReference>
<dbReference type="SUPFAM" id="SSF46689">
    <property type="entry name" value="Homeodomain-like"/>
    <property type="match status" value="1"/>
</dbReference>
<dbReference type="PANTHER" id="PTHR47506">
    <property type="entry name" value="TRANSCRIPTIONAL REGULATORY PROTEIN"/>
    <property type="match status" value="1"/>
</dbReference>
<organism evidence="6 7">
    <name type="scientific">Ktedonobacter robiniae</name>
    <dbReference type="NCBI Taxonomy" id="2778365"/>
    <lineage>
        <taxon>Bacteria</taxon>
        <taxon>Bacillati</taxon>
        <taxon>Chloroflexota</taxon>
        <taxon>Ktedonobacteria</taxon>
        <taxon>Ktedonobacterales</taxon>
        <taxon>Ktedonobacteraceae</taxon>
        <taxon>Ktedonobacter</taxon>
    </lineage>
</organism>
<dbReference type="InterPro" id="IPR011075">
    <property type="entry name" value="TetR_C"/>
</dbReference>
<proteinExistence type="predicted"/>
<evidence type="ECO:0000259" key="5">
    <source>
        <dbReference type="PROSITE" id="PS50977"/>
    </source>
</evidence>
<dbReference type="PROSITE" id="PS50977">
    <property type="entry name" value="HTH_TETR_2"/>
    <property type="match status" value="1"/>
</dbReference>
<accession>A0ABQ3UP59</accession>
<dbReference type="RefSeq" id="WP_201371205.1">
    <property type="nucleotide sequence ID" value="NZ_BNJG01000001.1"/>
</dbReference>
<feature type="domain" description="HTH tetR-type" evidence="5">
    <location>
        <begin position="6"/>
        <end position="66"/>
    </location>
</feature>
<name>A0ABQ3UP59_9CHLR</name>
<keyword evidence="1" id="KW-0805">Transcription regulation</keyword>
<dbReference type="Pfam" id="PF00440">
    <property type="entry name" value="TetR_N"/>
    <property type="match status" value="1"/>
</dbReference>
<keyword evidence="3" id="KW-0804">Transcription</keyword>
<dbReference type="InterPro" id="IPR036271">
    <property type="entry name" value="Tet_transcr_reg_TetR-rel_C_sf"/>
</dbReference>
<evidence type="ECO:0000313" key="7">
    <source>
        <dbReference type="Proteomes" id="UP000654345"/>
    </source>
</evidence>
<dbReference type="Pfam" id="PF16925">
    <property type="entry name" value="TetR_C_13"/>
    <property type="match status" value="1"/>
</dbReference>
<reference evidence="6 7" key="1">
    <citation type="journal article" date="2021" name="Int. J. Syst. Evol. Microbiol.">
        <title>Reticulibacter mediterranei gen. nov., sp. nov., within the new family Reticulibacteraceae fam. nov., and Ktedonospora formicarum gen. nov., sp. nov., Ktedonobacter robiniae sp. nov., Dictyobacter formicarum sp. nov. and Dictyobacter arantiisoli sp. nov., belonging to the class Ktedonobacteria.</title>
        <authorList>
            <person name="Yabe S."/>
            <person name="Zheng Y."/>
            <person name="Wang C.M."/>
            <person name="Sakai Y."/>
            <person name="Abe K."/>
            <person name="Yokota A."/>
            <person name="Donadio S."/>
            <person name="Cavaletti L."/>
            <person name="Monciardini P."/>
        </authorList>
    </citation>
    <scope>NUCLEOTIDE SEQUENCE [LARGE SCALE GENOMIC DNA]</scope>
    <source>
        <strain evidence="6 7">SOSP1-30</strain>
    </source>
</reference>
<evidence type="ECO:0000256" key="3">
    <source>
        <dbReference type="ARBA" id="ARBA00023163"/>
    </source>
</evidence>
<keyword evidence="7" id="KW-1185">Reference proteome</keyword>
<feature type="DNA-binding region" description="H-T-H motif" evidence="4">
    <location>
        <begin position="29"/>
        <end position="48"/>
    </location>
</feature>
<dbReference type="PRINTS" id="PR00455">
    <property type="entry name" value="HTHTETR"/>
</dbReference>
<dbReference type="PANTHER" id="PTHR47506:SF3">
    <property type="entry name" value="HTH-TYPE TRANSCRIPTIONAL REGULATOR LMRA"/>
    <property type="match status" value="1"/>
</dbReference>
<evidence type="ECO:0000313" key="6">
    <source>
        <dbReference type="EMBL" id="GHO54501.1"/>
    </source>
</evidence>
<dbReference type="Proteomes" id="UP000654345">
    <property type="component" value="Unassembled WGS sequence"/>
</dbReference>
<evidence type="ECO:0000256" key="1">
    <source>
        <dbReference type="ARBA" id="ARBA00023015"/>
    </source>
</evidence>
<comment type="caution">
    <text evidence="6">The sequence shown here is derived from an EMBL/GenBank/DDBJ whole genome shotgun (WGS) entry which is preliminary data.</text>
</comment>
<dbReference type="InterPro" id="IPR001647">
    <property type="entry name" value="HTH_TetR"/>
</dbReference>
<sequence>MIIHELTPYERIIDTVSRLFYQEGIHATGIDRIVKESRVAKMSLYKYFPSKDHLVIAYLQKRDVRWRAWLEEAVNRIGATPEDRILAIFDALDEWFHSSDFHGCGFINAAAEFNDEQRSVHDIVNEHKQLVHDYVKQLAQAANLTDIDRVASQICLLMDGAIATALTQKNMNAAQTARQLASMLLIQYR</sequence>
<dbReference type="InterPro" id="IPR009057">
    <property type="entry name" value="Homeodomain-like_sf"/>
</dbReference>
<dbReference type="EMBL" id="BNJG01000001">
    <property type="protein sequence ID" value="GHO54501.1"/>
    <property type="molecule type" value="Genomic_DNA"/>
</dbReference>
<evidence type="ECO:0000256" key="4">
    <source>
        <dbReference type="PROSITE-ProRule" id="PRU00335"/>
    </source>
</evidence>